<comment type="caution">
    <text evidence="2">The sequence shown here is derived from an EMBL/GenBank/DDBJ whole genome shotgun (WGS) entry which is preliminary data.</text>
</comment>
<evidence type="ECO:0000313" key="3">
    <source>
        <dbReference type="Proteomes" id="UP001627154"/>
    </source>
</evidence>
<gene>
    <name evidence="2" type="ORF">TKK_003055</name>
</gene>
<feature type="compositionally biased region" description="Polar residues" evidence="1">
    <location>
        <begin position="11"/>
        <end position="23"/>
    </location>
</feature>
<keyword evidence="3" id="KW-1185">Reference proteome</keyword>
<name>A0ABD2XHQ0_9HYME</name>
<accession>A0ABD2XHQ0</accession>
<evidence type="ECO:0000256" key="1">
    <source>
        <dbReference type="SAM" id="MobiDB-lite"/>
    </source>
</evidence>
<sequence>MEQKKEIDQPLQRTNTESLSNKPVSFRPEESKEHAKRTVGNQIKLPLMNRQEIVKKYLPKKNTVDLSNKSASFRPEEVTEHTLMVEQIKQLPRKNTVDLSNKSASSRPEEAPECTLMMKQSYVRARAREKEIRASSLGSGQQQKAVLCSWRGSQSQRVAQTDAV</sequence>
<feature type="region of interest" description="Disordered" evidence="1">
    <location>
        <begin position="1"/>
        <end position="42"/>
    </location>
</feature>
<dbReference type="AlphaFoldDB" id="A0ABD2XHQ0"/>
<organism evidence="2 3">
    <name type="scientific">Trichogramma kaykai</name>
    <dbReference type="NCBI Taxonomy" id="54128"/>
    <lineage>
        <taxon>Eukaryota</taxon>
        <taxon>Metazoa</taxon>
        <taxon>Ecdysozoa</taxon>
        <taxon>Arthropoda</taxon>
        <taxon>Hexapoda</taxon>
        <taxon>Insecta</taxon>
        <taxon>Pterygota</taxon>
        <taxon>Neoptera</taxon>
        <taxon>Endopterygota</taxon>
        <taxon>Hymenoptera</taxon>
        <taxon>Apocrita</taxon>
        <taxon>Proctotrupomorpha</taxon>
        <taxon>Chalcidoidea</taxon>
        <taxon>Trichogrammatidae</taxon>
        <taxon>Trichogramma</taxon>
    </lineage>
</organism>
<proteinExistence type="predicted"/>
<reference evidence="2 3" key="1">
    <citation type="journal article" date="2024" name="bioRxiv">
        <title>A reference genome for Trichogramma kaykai: A tiny desert-dwelling parasitoid wasp with competing sex-ratio distorters.</title>
        <authorList>
            <person name="Culotta J."/>
            <person name="Lindsey A.R."/>
        </authorList>
    </citation>
    <scope>NUCLEOTIDE SEQUENCE [LARGE SCALE GENOMIC DNA]</scope>
    <source>
        <strain evidence="2 3">KSX58</strain>
    </source>
</reference>
<protein>
    <submittedName>
        <fullName evidence="2">Uncharacterized protein</fullName>
    </submittedName>
</protein>
<dbReference type="EMBL" id="JBJJXI010000025">
    <property type="protein sequence ID" value="KAL3404600.1"/>
    <property type="molecule type" value="Genomic_DNA"/>
</dbReference>
<dbReference type="Proteomes" id="UP001627154">
    <property type="component" value="Unassembled WGS sequence"/>
</dbReference>
<evidence type="ECO:0000313" key="2">
    <source>
        <dbReference type="EMBL" id="KAL3404600.1"/>
    </source>
</evidence>